<organism evidence="2 3">
    <name type="scientific">Aureobasidium melanogenum</name>
    <name type="common">Aureobasidium pullulans var. melanogenum</name>
    <dbReference type="NCBI Taxonomy" id="46634"/>
    <lineage>
        <taxon>Eukaryota</taxon>
        <taxon>Fungi</taxon>
        <taxon>Dikarya</taxon>
        <taxon>Ascomycota</taxon>
        <taxon>Pezizomycotina</taxon>
        <taxon>Dothideomycetes</taxon>
        <taxon>Dothideomycetidae</taxon>
        <taxon>Dothideales</taxon>
        <taxon>Saccotheciaceae</taxon>
        <taxon>Aureobasidium</taxon>
    </lineage>
</organism>
<feature type="non-terminal residue" evidence="2">
    <location>
        <position position="397"/>
    </location>
</feature>
<reference evidence="2" key="1">
    <citation type="journal article" date="2021" name="J Fungi (Basel)">
        <title>Virulence traits and population genomics of the black yeast Aureobasidium melanogenum.</title>
        <authorList>
            <person name="Cernosa A."/>
            <person name="Sun X."/>
            <person name="Gostincar C."/>
            <person name="Fang C."/>
            <person name="Gunde-Cimerman N."/>
            <person name="Song Z."/>
        </authorList>
    </citation>
    <scope>NUCLEOTIDE SEQUENCE</scope>
    <source>
        <strain evidence="2">EXF-9911</strain>
    </source>
</reference>
<name>A0A9P8EQ67_AURME</name>
<comment type="caution">
    <text evidence="2">The sequence shown here is derived from an EMBL/GenBank/DDBJ whole genome shotgun (WGS) entry which is preliminary data.</text>
</comment>
<evidence type="ECO:0000313" key="2">
    <source>
        <dbReference type="EMBL" id="KAG9695172.1"/>
    </source>
</evidence>
<reference evidence="2" key="2">
    <citation type="submission" date="2021-08" db="EMBL/GenBank/DDBJ databases">
        <authorList>
            <person name="Gostincar C."/>
            <person name="Sun X."/>
            <person name="Song Z."/>
            <person name="Gunde-Cimerman N."/>
        </authorList>
    </citation>
    <scope>NUCLEOTIDE SEQUENCE</scope>
    <source>
        <strain evidence="2">EXF-9911</strain>
    </source>
</reference>
<dbReference type="Proteomes" id="UP000779574">
    <property type="component" value="Unassembled WGS sequence"/>
</dbReference>
<evidence type="ECO:0000256" key="1">
    <source>
        <dbReference type="SAM" id="MobiDB-lite"/>
    </source>
</evidence>
<feature type="region of interest" description="Disordered" evidence="1">
    <location>
        <begin position="303"/>
        <end position="342"/>
    </location>
</feature>
<evidence type="ECO:0000313" key="3">
    <source>
        <dbReference type="Proteomes" id="UP000779574"/>
    </source>
</evidence>
<feature type="compositionally biased region" description="Low complexity" evidence="1">
    <location>
        <begin position="309"/>
        <end position="323"/>
    </location>
</feature>
<dbReference type="EMBL" id="JAHFXF010000138">
    <property type="protein sequence ID" value="KAG9695172.1"/>
    <property type="molecule type" value="Genomic_DNA"/>
</dbReference>
<dbReference type="AlphaFoldDB" id="A0A9P8EQ67"/>
<proteinExistence type="predicted"/>
<sequence length="397" mass="44746">MTIAKFISSTHRVTRAALERGDSDARTSPLQTFPILESEYAQLDNHLEETDLYGFYHDKVRNDYNPSLGQLVIRKPTNRHIIFIQRFVELVLAKVNAQARILEQKYPTIAQRLLKLRSMSTSDIDLLSDDGKVGHKSPDVFIGYSDRVYPQAVFEVAYNQDRRALERLAWGYIMGSSHCIRCVVGLTPDYLQNRSLSSPSPAHNASVSVWRPLVEIEDHIENMDVKQEIKDQHLGECNPDHVIAVLSVRDLLDDEMLEGEENSPDIAEYPGLYITDLSLYSQHTIYPINHLLETATAKTFGMSAPDEGNSNNDRSNCNSDINDTTTEKRPWRSDPQGVSHLGRDGVLRSLNADRTAVLDVRRLSPEEIIEFAEPFGHATMDALVGVDGRDVTDEAQL</sequence>
<dbReference type="OrthoDB" id="3660917at2759"/>
<protein>
    <submittedName>
        <fullName evidence="2">Uncharacterized protein</fullName>
    </submittedName>
</protein>
<accession>A0A9P8EQ67</accession>
<gene>
    <name evidence="2" type="ORF">KCU76_g4680</name>
</gene>